<dbReference type="GO" id="GO:0009403">
    <property type="term" value="P:toxin biosynthetic process"/>
    <property type="evidence" value="ECO:0007669"/>
    <property type="project" value="UniProtKB-ARBA"/>
</dbReference>
<dbReference type="SUPFAM" id="SSF47336">
    <property type="entry name" value="ACP-like"/>
    <property type="match status" value="2"/>
</dbReference>
<evidence type="ECO:0000313" key="8">
    <source>
        <dbReference type="EMBL" id="AUX38591.1"/>
    </source>
</evidence>
<dbReference type="InterPro" id="IPR020845">
    <property type="entry name" value="AMP-binding_CS"/>
</dbReference>
<dbReference type="Pfam" id="PF00550">
    <property type="entry name" value="PP-binding"/>
    <property type="match status" value="2"/>
</dbReference>
<organism evidence="8 9">
    <name type="scientific">Sorangium cellulosum</name>
    <name type="common">Polyangium cellulosum</name>
    <dbReference type="NCBI Taxonomy" id="56"/>
    <lineage>
        <taxon>Bacteria</taxon>
        <taxon>Pseudomonadati</taxon>
        <taxon>Myxococcota</taxon>
        <taxon>Polyangia</taxon>
        <taxon>Polyangiales</taxon>
        <taxon>Polyangiaceae</taxon>
        <taxon>Sorangium</taxon>
    </lineage>
</organism>
<dbReference type="Pfam" id="PF18563">
    <property type="entry name" value="TubC_N"/>
    <property type="match status" value="1"/>
</dbReference>
<keyword evidence="3" id="KW-0596">Phosphopantetheine</keyword>
<dbReference type="CDD" id="cd12117">
    <property type="entry name" value="A_NRPS_Srf_like"/>
    <property type="match status" value="2"/>
</dbReference>
<dbReference type="InterPro" id="IPR029063">
    <property type="entry name" value="SAM-dependent_MTases_sf"/>
</dbReference>
<keyword evidence="4" id="KW-0597">Phosphoprotein</keyword>
<dbReference type="InterPro" id="IPR036736">
    <property type="entry name" value="ACP-like_sf"/>
</dbReference>
<reference evidence="8 9" key="1">
    <citation type="submission" date="2015-09" db="EMBL/GenBank/DDBJ databases">
        <title>Sorangium comparison.</title>
        <authorList>
            <person name="Zaburannyi N."/>
            <person name="Bunk B."/>
            <person name="Overmann J."/>
            <person name="Mueller R."/>
        </authorList>
    </citation>
    <scope>NUCLEOTIDE SEQUENCE [LARGE SCALE GENOMIC DNA]</scope>
    <source>
        <strain evidence="8 9">So ce836</strain>
    </source>
</reference>
<dbReference type="InterPro" id="IPR044894">
    <property type="entry name" value="TubC_N_sf"/>
</dbReference>
<name>A0A4P2R770_SORCE</name>
<dbReference type="InterPro" id="IPR006162">
    <property type="entry name" value="Ppantetheine_attach_site"/>
</dbReference>
<dbReference type="InterPro" id="IPR001242">
    <property type="entry name" value="Condensation_dom"/>
</dbReference>
<dbReference type="Gene3D" id="3.30.300.30">
    <property type="match status" value="3"/>
</dbReference>
<dbReference type="PANTHER" id="PTHR45527">
    <property type="entry name" value="NONRIBOSOMAL PEPTIDE SYNTHETASE"/>
    <property type="match status" value="1"/>
</dbReference>
<evidence type="ECO:0000256" key="1">
    <source>
        <dbReference type="ARBA" id="ARBA00001957"/>
    </source>
</evidence>
<comment type="cofactor">
    <cofactor evidence="1">
        <name>pantetheine 4'-phosphate</name>
        <dbReference type="ChEBI" id="CHEBI:47942"/>
    </cofactor>
</comment>
<dbReference type="InterPro" id="IPR025110">
    <property type="entry name" value="AMP-bd_C"/>
</dbReference>
<keyword evidence="5" id="KW-0677">Repeat</keyword>
<dbReference type="FunFam" id="2.30.38.10:FF:000001">
    <property type="entry name" value="Non-ribosomal peptide synthetase PvdI"/>
    <property type="match status" value="1"/>
</dbReference>
<dbReference type="PROSITE" id="PS00012">
    <property type="entry name" value="PHOSPHOPANTETHEINE"/>
    <property type="match status" value="2"/>
</dbReference>
<dbReference type="PANTHER" id="PTHR45527:SF1">
    <property type="entry name" value="FATTY ACID SYNTHASE"/>
    <property type="match status" value="1"/>
</dbReference>
<dbReference type="PROSITE" id="PS50075">
    <property type="entry name" value="CARRIER"/>
    <property type="match status" value="2"/>
</dbReference>
<dbReference type="InterPro" id="IPR045851">
    <property type="entry name" value="AMP-bd_C_sf"/>
</dbReference>
<dbReference type="FunFam" id="3.40.50.980:FF:000001">
    <property type="entry name" value="Non-ribosomal peptide synthetase"/>
    <property type="match status" value="2"/>
</dbReference>
<evidence type="ECO:0000259" key="7">
    <source>
        <dbReference type="PROSITE" id="PS50075"/>
    </source>
</evidence>
<gene>
    <name evidence="8" type="ORF">SOCE836_108380</name>
</gene>
<dbReference type="GO" id="GO:0043041">
    <property type="term" value="P:amino acid activation for nonribosomal peptide biosynthetic process"/>
    <property type="evidence" value="ECO:0007669"/>
    <property type="project" value="TreeGrafter"/>
</dbReference>
<dbReference type="Pfam" id="PF13193">
    <property type="entry name" value="AMP-binding_C"/>
    <property type="match status" value="1"/>
</dbReference>
<dbReference type="InterPro" id="IPR020806">
    <property type="entry name" value="PKS_PP-bd"/>
</dbReference>
<dbReference type="Pfam" id="PF08242">
    <property type="entry name" value="Methyltransf_12"/>
    <property type="match status" value="1"/>
</dbReference>
<dbReference type="Gene3D" id="3.40.50.980">
    <property type="match status" value="4"/>
</dbReference>
<dbReference type="InterPro" id="IPR010071">
    <property type="entry name" value="AA_adenyl_dom"/>
</dbReference>
<dbReference type="NCBIfam" id="NF003417">
    <property type="entry name" value="PRK04813.1"/>
    <property type="match status" value="3"/>
</dbReference>
<dbReference type="Gene3D" id="1.10.1200.10">
    <property type="entry name" value="ACP-like"/>
    <property type="match status" value="2"/>
</dbReference>
<dbReference type="SUPFAM" id="SSF53335">
    <property type="entry name" value="S-adenosyl-L-methionine-dependent methyltransferases"/>
    <property type="match status" value="1"/>
</dbReference>
<dbReference type="CDD" id="cd19531">
    <property type="entry name" value="LCL_NRPS-like"/>
    <property type="match status" value="2"/>
</dbReference>
<dbReference type="Gene3D" id="3.30.559.10">
    <property type="entry name" value="Chloramphenicol acetyltransferase-like domain"/>
    <property type="match status" value="2"/>
</dbReference>
<evidence type="ECO:0000313" key="9">
    <source>
        <dbReference type="Proteomes" id="UP000295497"/>
    </source>
</evidence>
<feature type="domain" description="Carrier" evidence="7">
    <location>
        <begin position="2514"/>
        <end position="2589"/>
    </location>
</feature>
<dbReference type="FunFam" id="1.10.1200.10:FF:000005">
    <property type="entry name" value="Nonribosomal peptide synthetase 1"/>
    <property type="match status" value="2"/>
</dbReference>
<dbReference type="Gene3D" id="1.10.10.1830">
    <property type="entry name" value="Non-ribosomal peptide synthase, adenylation domain"/>
    <property type="match status" value="1"/>
</dbReference>
<evidence type="ECO:0000256" key="2">
    <source>
        <dbReference type="ARBA" id="ARBA00006432"/>
    </source>
</evidence>
<evidence type="ECO:0000256" key="6">
    <source>
        <dbReference type="SAM" id="MobiDB-lite"/>
    </source>
</evidence>
<dbReference type="EMBL" id="CP012672">
    <property type="protein sequence ID" value="AUX38591.1"/>
    <property type="molecule type" value="Genomic_DNA"/>
</dbReference>
<dbReference type="SUPFAM" id="SSF56801">
    <property type="entry name" value="Acetyl-CoA synthetase-like"/>
    <property type="match status" value="2"/>
</dbReference>
<comment type="similarity">
    <text evidence="2">Belongs to the ATP-dependent AMP-binding enzyme family.</text>
</comment>
<dbReference type="CDD" id="cd02440">
    <property type="entry name" value="AdoMet_MTases"/>
    <property type="match status" value="1"/>
</dbReference>
<dbReference type="GO" id="GO:0005829">
    <property type="term" value="C:cytosol"/>
    <property type="evidence" value="ECO:0007669"/>
    <property type="project" value="TreeGrafter"/>
</dbReference>
<dbReference type="InterPro" id="IPR023213">
    <property type="entry name" value="CAT-like_dom_sf"/>
</dbReference>
<dbReference type="Pfam" id="PF00501">
    <property type="entry name" value="AMP-binding"/>
    <property type="match status" value="2"/>
</dbReference>
<dbReference type="GO" id="GO:0003824">
    <property type="term" value="F:catalytic activity"/>
    <property type="evidence" value="ECO:0007669"/>
    <property type="project" value="InterPro"/>
</dbReference>
<accession>A0A4P2R770</accession>
<dbReference type="SMART" id="SM00823">
    <property type="entry name" value="PKS_PP"/>
    <property type="match status" value="2"/>
</dbReference>
<dbReference type="GO" id="GO:0031177">
    <property type="term" value="F:phosphopantetheine binding"/>
    <property type="evidence" value="ECO:0007669"/>
    <property type="project" value="InterPro"/>
</dbReference>
<protein>
    <submittedName>
        <fullName evidence="8">Thioester reductase</fullName>
    </submittedName>
</protein>
<dbReference type="RefSeq" id="WP_129581019.1">
    <property type="nucleotide sequence ID" value="NZ_CP012672.1"/>
</dbReference>
<dbReference type="PROSITE" id="PS00455">
    <property type="entry name" value="AMP_BINDING"/>
    <property type="match status" value="2"/>
</dbReference>
<dbReference type="InterPro" id="IPR000873">
    <property type="entry name" value="AMP-dep_synth/lig_dom"/>
</dbReference>
<feature type="region of interest" description="Disordered" evidence="6">
    <location>
        <begin position="2596"/>
        <end position="2621"/>
    </location>
</feature>
<dbReference type="InterPro" id="IPR013217">
    <property type="entry name" value="Methyltransf_12"/>
</dbReference>
<dbReference type="Proteomes" id="UP000295497">
    <property type="component" value="Chromosome"/>
</dbReference>
<dbReference type="Gene3D" id="2.30.38.10">
    <property type="entry name" value="Luciferase, Domain 3"/>
    <property type="match status" value="2"/>
</dbReference>
<evidence type="ECO:0000256" key="5">
    <source>
        <dbReference type="ARBA" id="ARBA00022737"/>
    </source>
</evidence>
<sequence length="2621" mass="289070">MTPGELVARVGALGIHVHVDGDGLRYRGPRGALTPELREQLLARKHEIIELLRRMDAEASERITRVPREGRLPLSSAQHRLWFQDALAPSSPANNLTGAVILDGRLDVDALRQAIVSLVARHEAFRTRLVVDAGEPYQLVDPPWQPELDVEDLTAMPGHLRLDEARRIAAAEAERRFELARGALLRVRLLRIEHACHVLVVSVPHIVADGVGLLVLDRELATLYEEARVGHATALPEPEVQMVDYAVWQRAWLKSPAHERELAFWRDQLAGLTTIEIPSLRARPHAPSLRGAEIRACLLDAPEADVLRRIGKRAGATTYMTLLAAFAALLSRWTERADLGICSAIANRNHRGLEDVIGFFVNIVIMRLDVSGNPSFVDLVHRARAVCIDAYAHQDMPFDDLVAALHPQRQRGGNPLCRVAFAVSDTPWMPGHSLSIPMIGVTPLDFPRGFLDLDLHLWVYDTPAGITARLEYAVDLFDAPAMEWLLNSFRVLVRAAVSNPEARVSALPLVDDSQCRTIAAWNDTARLYPRDAVVHTLFEAQAAASPSAEAIRYGSDALSYEELERHANRLARHLRSRGVRRGDVVGLELQRGADLVVAMLAVLKAGAAYVPIDPAYPEERRRYLLCDVGARVVLRRGRCDDAAWDRFVINLDAEEAAISALSEMAPAIAVSANDLAYVLYTSGSTGTPKGVAVTHRAIVRLVRDTDYVRIAPNDRVAQASNSSFDAATFEIWGALLGGAALVGLSSDVVLAPHAFAEALWRERITVLFVTTALFDMIATEGPEAFGALRSLLFGGEQVHPESVRRVLERGAPERLIHVYGPTECTTFSTWQLVHVVASDAATIPIGRPIANTRAYVLDAQFRPVPPGVVGELYIGGDGVAREYVGRPAATAERFLPDPFSPVPGARMYRTGDLVRLQPDGAIVFVGRDDLQVKVRGFRVEPGEIEQRLCEHPGVAAAVVQAHADGPGKCLIAYVVMRLGHHVDAEALRAFLRNRVPEYMVPSSFVALNALPLTPNGKIDRAALTAPSARSSEGGAAYVPPRAPFEEIVAELWSDVLGIRQPSAHDDFFDLGGHSLLATRMISRLRAAVGVDVPVRVIFEAPRLVDLAARVAELRGRASALAEITRAERPRVIPPSFAQQRLWFLHRLAPDSAAYNIVDAWRLQGPIDVELLERVFTEIVRRHEALRTTFNDTGGIPSQRVHAPEPVHMDLEDLHGRAAPSRHDEARRWIRQQALRPFDLRVGPLLRVSVARVTEDEHVLLVVVHHVVADGWSMSVITREISALYEAYRVGARSPLEELGVQYVDFSLWQRRVLDDATLQSELLHWTRRLAGLQPLRLPLDRARPATPSFVGAERRFMLDASLAAQLRRLGRAAGSTLFMVLLAAFKILLHRYTAGQEDIAVGSPIANRTRGEIESLIGFFVNTLVLRTHLGADPTFLEVLASVKETALDAYAHQDLPFERLVEEMQTERDAARNPLVQVVFALHNAPRESLRIVGLDVGHLDYFVATTRFDLELHVWEEDDRLDGIAVYSPELFEDATIVRLLACYQTLLEEVVRGPKRPISRLPLLTAEERARIIARPPMGEAPRVLEASIGALFSELARRQPDTIAIVQQARRLDYRQLDERSDRLAMRLLALGARWGDTIAVCVERSPEMIVGLLGILKAGAAYVPLEARQPKARLEFFLRNADVQIVVADRTGADLLASTDRAVVVLERDDEHDDSTGAREAPMAPTPGGDAIAYVMYTSGSSGAPKGVCVPHRAVVRLVRETSFVDLSPKHVFLQYAPLAFDASNFEIWGALLNGASLVLMPPGPQSLESIAREIRERGVSTVWLTSGLFHLMVDENLPSLSGVRQLLAGGDVLSVPHVARLLSAHPECRVINGYGPTENCTFTCCHTTTQDDGRGTSIPIGTSIPHGWVDIVDRHLEPVPDGVPGELVVGGAGLALGYLKLPALTAERFLPDPFERLPGARVYRTGDLVRRRVDGAIEFLGRIDQQLKINGYRVEPGEIEVVARACPYVKDIAVIGRDTGRGDKELVCYVVPDPKHAAGEDDTAGAHVREWNALFDEHVYRDTPAEFEPRFNIVGWKSSYTGKAIPAEQMRDWLRHRVERLLKLAPRRILEVGCGTGLLTFFLAARCERYVGTDFSASALEHIANHLRPDEVARVELLHRPADDWTGLDARSFDAVVLNSVLQYFPSLDYLVSVIAAAVDAVDDGGFVFLGDIRSLPLLHAFHASVELHRAPPSMSTDFWQERVRRAVFEDGELAVDPALFAALRRRLPRVTHIEVELTRGNHDNEMARFRYSAILHVGAAPTGASCAATWLDWMRDRLDLAALRERLAQPTAGVIGVSGVPNARIAAAVQLARTHVKPGSARRVEDLHRLALVEGEEPDRFWELAEEIGWTASVAWCPDRADAFDVLLMPPRCGAPPRVRGPMPIAERLDDSRPLSSYGSTPGLGRAALRLVPALRVHLQARLPEFMIPARVVTLDALPLTANGKIDRASLPTPIDARPDIGIALVPPRTALEETIARVWKDVLRVESISMHDNFFDVGGHSLLLVQACSRIDAALGRKIELVTLFRYPSIAALAAYLSDGDRDVSEARAGIEQRAQRRREALRHAGRRRERDT</sequence>
<evidence type="ECO:0000256" key="4">
    <source>
        <dbReference type="ARBA" id="ARBA00022553"/>
    </source>
</evidence>
<dbReference type="FunFam" id="3.40.50.12780:FF:000012">
    <property type="entry name" value="Non-ribosomal peptide synthetase"/>
    <property type="match status" value="1"/>
</dbReference>
<evidence type="ECO:0000256" key="3">
    <source>
        <dbReference type="ARBA" id="ARBA00022450"/>
    </source>
</evidence>
<dbReference type="Pfam" id="PF00668">
    <property type="entry name" value="Condensation"/>
    <property type="match status" value="2"/>
</dbReference>
<feature type="domain" description="Carrier" evidence="7">
    <location>
        <begin position="1039"/>
        <end position="1114"/>
    </location>
</feature>
<dbReference type="InterPro" id="IPR009081">
    <property type="entry name" value="PP-bd_ACP"/>
</dbReference>
<dbReference type="FunFam" id="3.30.300.30:FF:000010">
    <property type="entry name" value="Enterobactin synthetase component F"/>
    <property type="match status" value="1"/>
</dbReference>
<dbReference type="Gene3D" id="3.30.559.30">
    <property type="entry name" value="Nonribosomal peptide synthetase, condensation domain"/>
    <property type="match status" value="2"/>
</dbReference>
<dbReference type="NCBIfam" id="TIGR01733">
    <property type="entry name" value="AA-adenyl-dom"/>
    <property type="match status" value="2"/>
</dbReference>
<dbReference type="FunFam" id="3.30.559.10:FF:000012">
    <property type="entry name" value="Non-ribosomal peptide synthetase"/>
    <property type="match status" value="1"/>
</dbReference>
<dbReference type="SUPFAM" id="SSF52777">
    <property type="entry name" value="CoA-dependent acyltransferases"/>
    <property type="match status" value="4"/>
</dbReference>
<dbReference type="InterPro" id="IPR041464">
    <property type="entry name" value="TubC_N"/>
</dbReference>
<dbReference type="Gene3D" id="3.40.50.150">
    <property type="entry name" value="Vaccinia Virus protein VP39"/>
    <property type="match status" value="1"/>
</dbReference>
<proteinExistence type="inferred from homology"/>